<evidence type="ECO:0000313" key="2">
    <source>
        <dbReference type="EMBL" id="STD12214.1"/>
    </source>
</evidence>
<accession>A0A7Z7M060</accession>
<sequence length="135" mass="15858">MENNKLTAIILEPAKSYFNEYYRTLSIGEDQSFVIGIKEYEEEIKSLEDKLKILQKEKEKIDLDSNIERDKLFQQATDRYNQGGEWTKAETYQGKKVSHAEVTYNENLKAAEKKAEALKAKKDKELKRFRMSLKI</sequence>
<proteinExistence type="predicted"/>
<feature type="coiled-coil region" evidence="1">
    <location>
        <begin position="101"/>
        <end position="128"/>
    </location>
</feature>
<feature type="coiled-coil region" evidence="1">
    <location>
        <begin position="37"/>
        <end position="64"/>
    </location>
</feature>
<evidence type="ECO:0000313" key="3">
    <source>
        <dbReference type="Proteomes" id="UP000254876"/>
    </source>
</evidence>
<evidence type="ECO:0000256" key="1">
    <source>
        <dbReference type="SAM" id="Coils"/>
    </source>
</evidence>
<gene>
    <name evidence="2" type="ORF">NCTC10588_03564</name>
</gene>
<comment type="caution">
    <text evidence="2">The sequence shown here is derived from an EMBL/GenBank/DDBJ whole genome shotgun (WGS) entry which is preliminary data.</text>
</comment>
<protein>
    <submittedName>
        <fullName evidence="2">Uncharacterized protein</fullName>
    </submittedName>
</protein>
<reference evidence="2 3" key="1">
    <citation type="submission" date="2018-06" db="EMBL/GenBank/DDBJ databases">
        <authorList>
            <consortium name="Pathogen Informatics"/>
            <person name="Doyle S."/>
        </authorList>
    </citation>
    <scope>NUCLEOTIDE SEQUENCE [LARGE SCALE GENOMIC DNA]</scope>
    <source>
        <strain evidence="2 3">NCTC10588</strain>
    </source>
</reference>
<organism evidence="2 3">
    <name type="scientific">Elizabethkingia anophelis</name>
    <dbReference type="NCBI Taxonomy" id="1117645"/>
    <lineage>
        <taxon>Bacteria</taxon>
        <taxon>Pseudomonadati</taxon>
        <taxon>Bacteroidota</taxon>
        <taxon>Flavobacteriia</taxon>
        <taxon>Flavobacteriales</taxon>
        <taxon>Weeksellaceae</taxon>
        <taxon>Elizabethkingia</taxon>
    </lineage>
</organism>
<dbReference type="RefSeq" id="WP_260743982.1">
    <property type="nucleotide sequence ID" value="NZ_UFYD01000001.1"/>
</dbReference>
<dbReference type="AlphaFoldDB" id="A0A7Z7M060"/>
<name>A0A7Z7M060_9FLAO</name>
<keyword evidence="1" id="KW-0175">Coiled coil</keyword>
<dbReference type="EMBL" id="UFYD01000001">
    <property type="protein sequence ID" value="STD12214.1"/>
    <property type="molecule type" value="Genomic_DNA"/>
</dbReference>
<dbReference type="Proteomes" id="UP000254876">
    <property type="component" value="Unassembled WGS sequence"/>
</dbReference>